<name>A0A542XFI9_9MICO</name>
<evidence type="ECO:0000256" key="1">
    <source>
        <dbReference type="SAM" id="MobiDB-lite"/>
    </source>
</evidence>
<comment type="caution">
    <text evidence="2">The sequence shown here is derived from an EMBL/GenBank/DDBJ whole genome shotgun (WGS) entry which is preliminary data.</text>
</comment>
<organism evidence="2 3">
    <name type="scientific">Barrientosiimonas humi</name>
    <dbReference type="NCBI Taxonomy" id="999931"/>
    <lineage>
        <taxon>Bacteria</taxon>
        <taxon>Bacillati</taxon>
        <taxon>Actinomycetota</taxon>
        <taxon>Actinomycetes</taxon>
        <taxon>Micrococcales</taxon>
        <taxon>Dermacoccaceae</taxon>
        <taxon>Barrientosiimonas</taxon>
    </lineage>
</organism>
<dbReference type="Proteomes" id="UP000318336">
    <property type="component" value="Unassembled WGS sequence"/>
</dbReference>
<evidence type="ECO:0000313" key="2">
    <source>
        <dbReference type="EMBL" id="TQL34578.1"/>
    </source>
</evidence>
<feature type="region of interest" description="Disordered" evidence="1">
    <location>
        <begin position="16"/>
        <end position="51"/>
    </location>
</feature>
<protein>
    <recommendedName>
        <fullName evidence="4">Lipoprotein</fullName>
    </recommendedName>
</protein>
<evidence type="ECO:0000313" key="3">
    <source>
        <dbReference type="Proteomes" id="UP000318336"/>
    </source>
</evidence>
<dbReference type="AlphaFoldDB" id="A0A542XFI9"/>
<dbReference type="EMBL" id="VFOK01000001">
    <property type="protein sequence ID" value="TQL34578.1"/>
    <property type="molecule type" value="Genomic_DNA"/>
</dbReference>
<keyword evidence="3" id="KW-1185">Reference proteome</keyword>
<gene>
    <name evidence="2" type="ORF">FB554_2754</name>
</gene>
<sequence>MLMGSIAAAGLAGCTTESGSNGASTSRGSGAPSASSSTATPKPRPTLPTGGRTIFPAHRLFGYCGSPASPALGRLGVGNDLNARVDEMLRQSTDFAAGRKILPVVELIATLVHPKPGADGMYRSRVERSVVDTYLAAARRAKGILLLNIQPGRAEFIDEVRYWESYLTQPDVGVALDPEWSVKEGQVPGRVFGSTTGAALDEVARYLSGLVTKHDLPEKVMLYHQLHLSIVSQETDLKQHPGIALVKSIDGIGSPADKKKAYDMIVAQTPSYVRKGFKLFFEEDARSGPLMTAEQVLALSPQPEYVLYE</sequence>
<dbReference type="OrthoDB" id="9812120at2"/>
<evidence type="ECO:0008006" key="4">
    <source>
        <dbReference type="Google" id="ProtNLM"/>
    </source>
</evidence>
<reference evidence="2 3" key="1">
    <citation type="submission" date="2019-06" db="EMBL/GenBank/DDBJ databases">
        <title>Sequencing the genomes of 1000 actinobacteria strains.</title>
        <authorList>
            <person name="Klenk H.-P."/>
        </authorList>
    </citation>
    <scope>NUCLEOTIDE SEQUENCE [LARGE SCALE GENOMIC DNA]</scope>
    <source>
        <strain evidence="2 3">DSM 24617</strain>
    </source>
</reference>
<accession>A0A542XFI9</accession>
<proteinExistence type="predicted"/>
<feature type="compositionally biased region" description="Low complexity" evidence="1">
    <location>
        <begin position="22"/>
        <end position="41"/>
    </location>
</feature>